<feature type="compositionally biased region" description="Polar residues" evidence="1">
    <location>
        <begin position="143"/>
        <end position="156"/>
    </location>
</feature>
<dbReference type="Proteomes" id="UP001341840">
    <property type="component" value="Unassembled WGS sequence"/>
</dbReference>
<organism evidence="2 3">
    <name type="scientific">Stylosanthes scabra</name>
    <dbReference type="NCBI Taxonomy" id="79078"/>
    <lineage>
        <taxon>Eukaryota</taxon>
        <taxon>Viridiplantae</taxon>
        <taxon>Streptophyta</taxon>
        <taxon>Embryophyta</taxon>
        <taxon>Tracheophyta</taxon>
        <taxon>Spermatophyta</taxon>
        <taxon>Magnoliopsida</taxon>
        <taxon>eudicotyledons</taxon>
        <taxon>Gunneridae</taxon>
        <taxon>Pentapetalae</taxon>
        <taxon>rosids</taxon>
        <taxon>fabids</taxon>
        <taxon>Fabales</taxon>
        <taxon>Fabaceae</taxon>
        <taxon>Papilionoideae</taxon>
        <taxon>50 kb inversion clade</taxon>
        <taxon>dalbergioids sensu lato</taxon>
        <taxon>Dalbergieae</taxon>
        <taxon>Pterocarpus clade</taxon>
        <taxon>Stylosanthes</taxon>
    </lineage>
</organism>
<dbReference type="EMBL" id="JASCZI010213191">
    <property type="protein sequence ID" value="MED6200965.1"/>
    <property type="molecule type" value="Genomic_DNA"/>
</dbReference>
<evidence type="ECO:0000313" key="2">
    <source>
        <dbReference type="EMBL" id="MED6200965.1"/>
    </source>
</evidence>
<evidence type="ECO:0000256" key="1">
    <source>
        <dbReference type="SAM" id="MobiDB-lite"/>
    </source>
</evidence>
<feature type="compositionally biased region" description="Polar residues" evidence="1">
    <location>
        <begin position="176"/>
        <end position="185"/>
    </location>
</feature>
<proteinExistence type="predicted"/>
<gene>
    <name evidence="2" type="ORF">PIB30_090386</name>
</gene>
<accession>A0ABU6XS35</accession>
<feature type="region of interest" description="Disordered" evidence="1">
    <location>
        <begin position="132"/>
        <end position="185"/>
    </location>
</feature>
<reference evidence="2 3" key="1">
    <citation type="journal article" date="2023" name="Plants (Basel)">
        <title>Bridging the Gap: Combining Genomics and Transcriptomics Approaches to Understand Stylosanthes scabra, an Orphan Legume from the Brazilian Caatinga.</title>
        <authorList>
            <person name="Ferreira-Neto J.R.C."/>
            <person name="da Silva M.D."/>
            <person name="Binneck E."/>
            <person name="de Melo N.F."/>
            <person name="da Silva R.H."/>
            <person name="de Melo A.L.T.M."/>
            <person name="Pandolfi V."/>
            <person name="Bustamante F.O."/>
            <person name="Brasileiro-Vidal A.C."/>
            <person name="Benko-Iseppon A.M."/>
        </authorList>
    </citation>
    <scope>NUCLEOTIDE SEQUENCE [LARGE SCALE GENOMIC DNA]</scope>
    <source>
        <tissue evidence="2">Leaves</tissue>
    </source>
</reference>
<feature type="non-terminal residue" evidence="2">
    <location>
        <position position="1"/>
    </location>
</feature>
<feature type="region of interest" description="Disordered" evidence="1">
    <location>
        <begin position="1"/>
        <end position="26"/>
    </location>
</feature>
<feature type="region of interest" description="Disordered" evidence="1">
    <location>
        <begin position="71"/>
        <end position="95"/>
    </location>
</feature>
<sequence>VSSFRRVFEMERPPTSEAEDFDGPDESNGAVVSADVILLELLVEFSSYARAAEVEAGHTVDDRAGIGDPIAVRTKGTGRGNERVGSRGVKKRKGSACGELGHRRTLCTKYTGVVKNGTQESLGAFVSLSQTHRVKRSHPNRANGVTNLDDSISQGDAHSEGLDGPLTDGYGGPLTDQGQDQSPSF</sequence>
<protein>
    <submittedName>
        <fullName evidence="2">Uncharacterized protein</fullName>
    </submittedName>
</protein>
<evidence type="ECO:0000313" key="3">
    <source>
        <dbReference type="Proteomes" id="UP001341840"/>
    </source>
</evidence>
<comment type="caution">
    <text evidence="2">The sequence shown here is derived from an EMBL/GenBank/DDBJ whole genome shotgun (WGS) entry which is preliminary data.</text>
</comment>
<keyword evidence="3" id="KW-1185">Reference proteome</keyword>
<feature type="compositionally biased region" description="Basic and acidic residues" evidence="1">
    <location>
        <begin position="1"/>
        <end position="14"/>
    </location>
</feature>
<name>A0ABU6XS35_9FABA</name>